<dbReference type="Proteomes" id="UP001576780">
    <property type="component" value="Unassembled WGS sequence"/>
</dbReference>
<gene>
    <name evidence="2" type="ORF">ACE1CA_13065</name>
</gene>
<accession>A0ABV4WL30</accession>
<protein>
    <recommendedName>
        <fullName evidence="4">Outer membrane protein beta-barrel domain-containing protein</fullName>
    </recommendedName>
</protein>
<sequence>MNNLFLQRTIFLLSLTAVTGGIGTLPAKAETAMQMSGNPQWMVAQNQQSLAHLSTSPFFAREKSLQSSSSNLSIVDQLNRVSAIDPTAQPINSTPSDKSAPVPGTTLTSAANLLGEPVANSNSRTSTRSREISQTSNSRTKKRTQVAQQYEVEPGRETRSGSSYVGAGGNIGLTGESAIGDNGFALFSKIGLTRVLSVRPMVVFSNDTDFIIPITYDFPIAAEPFQRINLAPFVGLGAIITTNSDRNAGLALTGGVDIPISGSFTAVGSVTVGFVDTTTVGLLLGIGYNFGRGFKF</sequence>
<comment type="caution">
    <text evidence="2">The sequence shown here is derived from an EMBL/GenBank/DDBJ whole genome shotgun (WGS) entry which is preliminary data.</text>
</comment>
<dbReference type="EMBL" id="JBHFNT010000112">
    <property type="protein sequence ID" value="MFB2835456.1"/>
    <property type="molecule type" value="Genomic_DNA"/>
</dbReference>
<feature type="region of interest" description="Disordered" evidence="1">
    <location>
        <begin position="86"/>
        <end position="163"/>
    </location>
</feature>
<feature type="compositionally biased region" description="Low complexity" evidence="1">
    <location>
        <begin position="121"/>
        <end position="136"/>
    </location>
</feature>
<proteinExistence type="predicted"/>
<keyword evidence="3" id="KW-1185">Reference proteome</keyword>
<evidence type="ECO:0000313" key="2">
    <source>
        <dbReference type="EMBL" id="MFB2835456.1"/>
    </source>
</evidence>
<evidence type="ECO:0000313" key="3">
    <source>
        <dbReference type="Proteomes" id="UP001576780"/>
    </source>
</evidence>
<reference evidence="2 3" key="1">
    <citation type="submission" date="2024-09" db="EMBL/GenBank/DDBJ databases">
        <title>Floridaenema gen nov. (Aerosakkonemataceae, Aerosakkonematales ord. nov., Cyanobacteria) from benthic tropical and subtropical fresh waters, with the description of four new species.</title>
        <authorList>
            <person name="Moretto J.A."/>
            <person name="Berthold D.E."/>
            <person name="Lefler F.W."/>
            <person name="Huang I.-S."/>
            <person name="Laughinghouse H. IV."/>
        </authorList>
    </citation>
    <scope>NUCLEOTIDE SEQUENCE [LARGE SCALE GENOMIC DNA]</scope>
    <source>
        <strain evidence="2 3">BLCC-F167</strain>
    </source>
</reference>
<dbReference type="RefSeq" id="WP_413277869.1">
    <property type="nucleotide sequence ID" value="NZ_JBHFNT010000112.1"/>
</dbReference>
<evidence type="ECO:0000256" key="1">
    <source>
        <dbReference type="SAM" id="MobiDB-lite"/>
    </source>
</evidence>
<evidence type="ECO:0008006" key="4">
    <source>
        <dbReference type="Google" id="ProtNLM"/>
    </source>
</evidence>
<name>A0ABV4WL30_9CYAN</name>
<organism evidence="2 3">
    <name type="scientific">Floridaenema evergladense BLCC-F167</name>
    <dbReference type="NCBI Taxonomy" id="3153639"/>
    <lineage>
        <taxon>Bacteria</taxon>
        <taxon>Bacillati</taxon>
        <taxon>Cyanobacteriota</taxon>
        <taxon>Cyanophyceae</taxon>
        <taxon>Oscillatoriophycideae</taxon>
        <taxon>Aerosakkonematales</taxon>
        <taxon>Aerosakkonemataceae</taxon>
        <taxon>Floridanema</taxon>
        <taxon>Floridanema evergladense</taxon>
    </lineage>
</organism>